<dbReference type="PROSITE" id="PS00518">
    <property type="entry name" value="ZF_RING_1"/>
    <property type="match status" value="1"/>
</dbReference>
<dbReference type="SUPFAM" id="SSF57850">
    <property type="entry name" value="RING/U-box"/>
    <property type="match status" value="1"/>
</dbReference>
<protein>
    <submittedName>
        <fullName evidence="1">Uncharacterized protein</fullName>
    </submittedName>
</protein>
<accession>A0A8R1YBT0</accession>
<dbReference type="SMART" id="SM00184">
    <property type="entry name" value="RING"/>
    <property type="match status" value="2"/>
</dbReference>
<dbReference type="Proteomes" id="UP000005239">
    <property type="component" value="Unassembled WGS sequence"/>
</dbReference>
<reference evidence="2" key="1">
    <citation type="journal article" date="2008" name="Nat. Genet.">
        <title>The Pristionchus pacificus genome provides a unique perspective on nematode lifestyle and parasitism.</title>
        <authorList>
            <person name="Dieterich C."/>
            <person name="Clifton S.W."/>
            <person name="Schuster L.N."/>
            <person name="Chinwalla A."/>
            <person name="Delehaunty K."/>
            <person name="Dinkelacker I."/>
            <person name="Fulton L."/>
            <person name="Fulton R."/>
            <person name="Godfrey J."/>
            <person name="Minx P."/>
            <person name="Mitreva M."/>
            <person name="Roeseler W."/>
            <person name="Tian H."/>
            <person name="Witte H."/>
            <person name="Yang S.P."/>
            <person name="Wilson R.K."/>
            <person name="Sommer R.J."/>
        </authorList>
    </citation>
    <scope>NUCLEOTIDE SEQUENCE [LARGE SCALE GENOMIC DNA]</scope>
    <source>
        <strain evidence="2">PS312</strain>
    </source>
</reference>
<dbReference type="InterPro" id="IPR013083">
    <property type="entry name" value="Znf_RING/FYVE/PHD"/>
</dbReference>
<reference evidence="1" key="2">
    <citation type="submission" date="2022-06" db="UniProtKB">
        <authorList>
            <consortium name="EnsemblMetazoa"/>
        </authorList>
    </citation>
    <scope>IDENTIFICATION</scope>
    <source>
        <strain evidence="1">PS312</strain>
    </source>
</reference>
<keyword evidence="2" id="KW-1185">Reference proteome</keyword>
<gene>
    <name evidence="1" type="primary">WBGene00102557</name>
</gene>
<evidence type="ECO:0000313" key="1">
    <source>
        <dbReference type="EnsemblMetazoa" id="PPA13003.1"/>
    </source>
</evidence>
<accession>A0A2A6C0W9</accession>
<dbReference type="Gene3D" id="3.30.40.10">
    <property type="entry name" value="Zinc/RING finger domain, C3HC4 (zinc finger)"/>
    <property type="match status" value="2"/>
</dbReference>
<dbReference type="Pfam" id="PF13920">
    <property type="entry name" value="zf-C3HC4_3"/>
    <property type="match status" value="1"/>
</dbReference>
<dbReference type="EnsemblMetazoa" id="PPA13003.1">
    <property type="protein sequence ID" value="PPA13003.1"/>
    <property type="gene ID" value="WBGene00102557"/>
</dbReference>
<dbReference type="InterPro" id="IPR001841">
    <property type="entry name" value="Znf_RING"/>
</dbReference>
<dbReference type="InterPro" id="IPR017907">
    <property type="entry name" value="Znf_RING_CS"/>
</dbReference>
<organism evidence="1 2">
    <name type="scientific">Pristionchus pacificus</name>
    <name type="common">Parasitic nematode worm</name>
    <dbReference type="NCBI Taxonomy" id="54126"/>
    <lineage>
        <taxon>Eukaryota</taxon>
        <taxon>Metazoa</taxon>
        <taxon>Ecdysozoa</taxon>
        <taxon>Nematoda</taxon>
        <taxon>Chromadorea</taxon>
        <taxon>Rhabditida</taxon>
        <taxon>Rhabditina</taxon>
        <taxon>Diplogasteromorpha</taxon>
        <taxon>Diplogasteroidea</taxon>
        <taxon>Neodiplogasteridae</taxon>
        <taxon>Pristionchus</taxon>
    </lineage>
</organism>
<dbReference type="PANTHER" id="PTHR16450:SF1">
    <property type="entry name" value="PROTEIN CBG12045"/>
    <property type="match status" value="1"/>
</dbReference>
<proteinExistence type="predicted"/>
<dbReference type="PROSITE" id="PS50089">
    <property type="entry name" value="ZF_RING_2"/>
    <property type="match status" value="2"/>
</dbReference>
<dbReference type="PANTHER" id="PTHR16450">
    <property type="entry name" value="RING FINGER PROTEIN 186"/>
    <property type="match status" value="1"/>
</dbReference>
<evidence type="ECO:0000313" key="2">
    <source>
        <dbReference type="Proteomes" id="UP000005239"/>
    </source>
</evidence>
<sequence>MSIPRPTHFTVLDATTNERTEVTREEYEMSMAASIDILQKLSEESIKQGDRFSRTCSFCYAKNPLVRSAAVECGHIICSKCAADATECHICEKSSAFVRIFEDDSRECMICASVPRHRDFLVPCGHILCRVCEKKLSFEAFDHWQFVRCPQCRADVSSGIHRRDLVEIIEPTSKKSQKETRSRQDIEKVTQILNRKGQHSNNQRRTGCEKLFARQDKGMSRVNQPMKQQMRCSR</sequence>
<name>A0A2A6C0W9_PRIPA</name>
<dbReference type="AlphaFoldDB" id="A0A2A6C0W9"/>